<feature type="domain" description="Homeobox" evidence="12">
    <location>
        <begin position="308"/>
        <end position="368"/>
    </location>
</feature>
<reference evidence="15" key="1">
    <citation type="submission" date="2025-08" db="UniProtKB">
        <authorList>
            <consortium name="RefSeq"/>
        </authorList>
    </citation>
    <scope>IDENTIFICATION</scope>
</reference>
<dbReference type="SUPFAM" id="SSF46689">
    <property type="entry name" value="Homeodomain-like"/>
    <property type="match status" value="1"/>
</dbReference>
<dbReference type="SMART" id="SM01109">
    <property type="entry name" value="CUT"/>
    <property type="match status" value="1"/>
</dbReference>
<evidence type="ECO:0000259" key="12">
    <source>
        <dbReference type="PROSITE" id="PS50071"/>
    </source>
</evidence>
<keyword evidence="4 8" id="KW-0238">DNA-binding</keyword>
<evidence type="ECO:0000256" key="2">
    <source>
        <dbReference type="ARBA" id="ARBA00008190"/>
    </source>
</evidence>
<evidence type="ECO:0000256" key="6">
    <source>
        <dbReference type="ARBA" id="ARBA00023163"/>
    </source>
</evidence>
<feature type="DNA-binding region" description="Homeobox" evidence="8">
    <location>
        <begin position="310"/>
        <end position="369"/>
    </location>
</feature>
<evidence type="ECO:0000313" key="15">
    <source>
        <dbReference type="RefSeq" id="XP_030645098.1"/>
    </source>
</evidence>
<dbReference type="Pfam" id="PF02376">
    <property type="entry name" value="CUT"/>
    <property type="match status" value="1"/>
</dbReference>
<dbReference type="Proteomes" id="UP000504632">
    <property type="component" value="Chromosome 12"/>
</dbReference>
<evidence type="ECO:0000256" key="7">
    <source>
        <dbReference type="ARBA" id="ARBA00023242"/>
    </source>
</evidence>
<evidence type="ECO:0000259" key="13">
    <source>
        <dbReference type="PROSITE" id="PS51042"/>
    </source>
</evidence>
<keyword evidence="7 8" id="KW-0539">Nucleus</keyword>
<dbReference type="InterPro" id="IPR051649">
    <property type="entry name" value="CUT_Homeobox"/>
</dbReference>
<dbReference type="OrthoDB" id="10068888at2759"/>
<dbReference type="InterPro" id="IPR001356">
    <property type="entry name" value="HD"/>
</dbReference>
<feature type="compositionally biased region" description="Low complexity" evidence="11">
    <location>
        <begin position="376"/>
        <end position="387"/>
    </location>
</feature>
<dbReference type="InterPro" id="IPR010982">
    <property type="entry name" value="Lambda_DNA-bd_dom_sf"/>
</dbReference>
<dbReference type="AlphaFoldDB" id="A0A6J2WLE0"/>
<dbReference type="GO" id="GO:0000981">
    <property type="term" value="F:DNA-binding transcription factor activity, RNA polymerase II-specific"/>
    <property type="evidence" value="ECO:0007669"/>
    <property type="project" value="TreeGrafter"/>
</dbReference>
<name>A0A6J2WLE0_CHACN</name>
<evidence type="ECO:0000313" key="14">
    <source>
        <dbReference type="Proteomes" id="UP000504632"/>
    </source>
</evidence>
<dbReference type="Gene3D" id="1.10.10.60">
    <property type="entry name" value="Homeodomain-like"/>
    <property type="match status" value="1"/>
</dbReference>
<gene>
    <name evidence="15" type="primary">LOC115825407</name>
</gene>
<dbReference type="PROSITE" id="PS50071">
    <property type="entry name" value="HOMEOBOX_2"/>
    <property type="match status" value="1"/>
</dbReference>
<evidence type="ECO:0000256" key="11">
    <source>
        <dbReference type="SAM" id="MobiDB-lite"/>
    </source>
</evidence>
<dbReference type="PANTHER" id="PTHR14057:SF44">
    <property type="entry name" value="ONE CUT DOMAIN FAMILY MEMBER"/>
    <property type="match status" value="1"/>
</dbReference>
<feature type="region of interest" description="Disordered" evidence="11">
    <location>
        <begin position="368"/>
        <end position="387"/>
    </location>
</feature>
<keyword evidence="3 10" id="KW-0805">Transcription regulation</keyword>
<feature type="region of interest" description="Disordered" evidence="11">
    <location>
        <begin position="46"/>
        <end position="68"/>
    </location>
</feature>
<dbReference type="CDD" id="cd00086">
    <property type="entry name" value="homeodomain"/>
    <property type="match status" value="1"/>
</dbReference>
<dbReference type="PANTHER" id="PTHR14057">
    <property type="entry name" value="TRANSCRIPTION FACTOR ONECUT"/>
    <property type="match status" value="1"/>
</dbReference>
<comment type="subcellular location">
    <subcellularLocation>
        <location evidence="1 8 9">Nucleus</location>
    </subcellularLocation>
</comment>
<sequence length="387" mass="43114">MDVNVRETAADSHMTISCTATDGAVELQSRDVLPFFPKAVSVEAHEECQDPPLSSVDGYGGDSPSRGGATYTTLTPLSSHMQLQPQCQHQLCYPAANLMGTFTLMHEERNVAGREGTFTPYTPHPCLSLPSISPGHIPGYGNHYSGFENHSSHMTLSGCGDVGVEFSCKSNFSPVGGSKVASPQHAADSFDPLTYEPPRTHMPVHSCSAHPHSEEINTREVAQRIMGELKRYSIPQAVFAERVLCRSQGTLSDLLRNPKPWAKLKSGRETFKRMSQWLQEPEYQRVASLRLEACKRKDFDQGSVERNQGPKRTRLVFTDLQRHTLMAIFRENRRPAKDLQVTIARQLGLDLSTVSNFFMNARRRNLDRWADDPRPSSTDSSFSFSTA</sequence>
<dbReference type="GeneID" id="115825407"/>
<accession>A0A6J2WLE0</accession>
<proteinExistence type="inferred from homology"/>
<keyword evidence="5 8" id="KW-0371">Homeobox</keyword>
<evidence type="ECO:0000256" key="9">
    <source>
        <dbReference type="RuleBase" id="RU000682"/>
    </source>
</evidence>
<evidence type="ECO:0000256" key="1">
    <source>
        <dbReference type="ARBA" id="ARBA00004123"/>
    </source>
</evidence>
<evidence type="ECO:0000256" key="5">
    <source>
        <dbReference type="ARBA" id="ARBA00023155"/>
    </source>
</evidence>
<organism evidence="14 15">
    <name type="scientific">Chanos chanos</name>
    <name type="common">Milkfish</name>
    <name type="synonym">Mugil chanos</name>
    <dbReference type="NCBI Taxonomy" id="29144"/>
    <lineage>
        <taxon>Eukaryota</taxon>
        <taxon>Metazoa</taxon>
        <taxon>Chordata</taxon>
        <taxon>Craniata</taxon>
        <taxon>Vertebrata</taxon>
        <taxon>Euteleostomi</taxon>
        <taxon>Actinopterygii</taxon>
        <taxon>Neopterygii</taxon>
        <taxon>Teleostei</taxon>
        <taxon>Ostariophysi</taxon>
        <taxon>Gonorynchiformes</taxon>
        <taxon>Chanidae</taxon>
        <taxon>Chanos</taxon>
    </lineage>
</organism>
<protein>
    <recommendedName>
        <fullName evidence="10">One cut domain family member</fullName>
    </recommendedName>
</protein>
<evidence type="ECO:0000256" key="4">
    <source>
        <dbReference type="ARBA" id="ARBA00023125"/>
    </source>
</evidence>
<feature type="domain" description="CUT" evidence="13">
    <location>
        <begin position="207"/>
        <end position="293"/>
    </location>
</feature>
<dbReference type="FunFam" id="1.10.260.40:FF:000005">
    <property type="entry name" value="One cut domain family member"/>
    <property type="match status" value="1"/>
</dbReference>
<dbReference type="InterPro" id="IPR009057">
    <property type="entry name" value="Homeodomain-like_sf"/>
</dbReference>
<keyword evidence="14" id="KW-1185">Reference proteome</keyword>
<evidence type="ECO:0000256" key="3">
    <source>
        <dbReference type="ARBA" id="ARBA00023015"/>
    </source>
</evidence>
<dbReference type="SMART" id="SM00389">
    <property type="entry name" value="HOX"/>
    <property type="match status" value="1"/>
</dbReference>
<comment type="similarity">
    <text evidence="2 10">Belongs to the CUT homeobox family.</text>
</comment>
<dbReference type="PROSITE" id="PS51042">
    <property type="entry name" value="CUT"/>
    <property type="match status" value="1"/>
</dbReference>
<dbReference type="RefSeq" id="XP_030645098.1">
    <property type="nucleotide sequence ID" value="XM_030789238.1"/>
</dbReference>
<dbReference type="Gene3D" id="1.10.260.40">
    <property type="entry name" value="lambda repressor-like DNA-binding domains"/>
    <property type="match status" value="1"/>
</dbReference>
<evidence type="ECO:0000256" key="8">
    <source>
        <dbReference type="PROSITE-ProRule" id="PRU00108"/>
    </source>
</evidence>
<dbReference type="InParanoid" id="A0A6J2WLE0"/>
<dbReference type="InterPro" id="IPR003350">
    <property type="entry name" value="CUT_dom"/>
</dbReference>
<keyword evidence="6 10" id="KW-0804">Transcription</keyword>
<dbReference type="GO" id="GO:0000978">
    <property type="term" value="F:RNA polymerase II cis-regulatory region sequence-specific DNA binding"/>
    <property type="evidence" value="ECO:0007669"/>
    <property type="project" value="TreeGrafter"/>
</dbReference>
<dbReference type="GO" id="GO:0005634">
    <property type="term" value="C:nucleus"/>
    <property type="evidence" value="ECO:0007669"/>
    <property type="project" value="UniProtKB-SubCell"/>
</dbReference>
<dbReference type="Pfam" id="PF00046">
    <property type="entry name" value="Homeodomain"/>
    <property type="match status" value="1"/>
</dbReference>
<dbReference type="FunFam" id="1.10.10.60:FF:000054">
    <property type="entry name" value="One cut domain family member"/>
    <property type="match status" value="1"/>
</dbReference>
<dbReference type="SUPFAM" id="SSF47413">
    <property type="entry name" value="lambda repressor-like DNA-binding domains"/>
    <property type="match status" value="1"/>
</dbReference>
<evidence type="ECO:0000256" key="10">
    <source>
        <dbReference type="RuleBase" id="RU361129"/>
    </source>
</evidence>